<dbReference type="PANTHER" id="PTHR37423">
    <property type="entry name" value="SOLUBLE LYTIC MUREIN TRANSGLYCOSYLASE-RELATED"/>
    <property type="match status" value="1"/>
</dbReference>
<accession>A0ABX8TEE1</accession>
<feature type="chain" id="PRO_5046917212" evidence="1">
    <location>
        <begin position="23"/>
        <end position="204"/>
    </location>
</feature>
<dbReference type="EMBL" id="CP080034">
    <property type="protein sequence ID" value="QYC09327.1"/>
    <property type="molecule type" value="Genomic_DNA"/>
</dbReference>
<evidence type="ECO:0000256" key="1">
    <source>
        <dbReference type="SAM" id="SignalP"/>
    </source>
</evidence>
<dbReference type="PANTHER" id="PTHR37423:SF2">
    <property type="entry name" value="MEMBRANE-BOUND LYTIC MUREIN TRANSGLYCOSYLASE C"/>
    <property type="match status" value="1"/>
</dbReference>
<organism evidence="3 4">
    <name type="scientific">Brevundimonas nasdae</name>
    <dbReference type="NCBI Taxonomy" id="172043"/>
    <lineage>
        <taxon>Bacteria</taxon>
        <taxon>Pseudomonadati</taxon>
        <taxon>Pseudomonadota</taxon>
        <taxon>Alphaproteobacteria</taxon>
        <taxon>Caulobacterales</taxon>
        <taxon>Caulobacteraceae</taxon>
        <taxon>Brevundimonas</taxon>
    </lineage>
</organism>
<keyword evidence="1" id="KW-0732">Signal</keyword>
<feature type="domain" description="Transglycosylase SLT" evidence="2">
    <location>
        <begin position="69"/>
        <end position="166"/>
    </location>
</feature>
<dbReference type="GeneID" id="94375995"/>
<evidence type="ECO:0000313" key="4">
    <source>
        <dbReference type="Proteomes" id="UP000824334"/>
    </source>
</evidence>
<feature type="signal peptide" evidence="1">
    <location>
        <begin position="1"/>
        <end position="22"/>
    </location>
</feature>
<dbReference type="RefSeq" id="WP_219354936.1">
    <property type="nucleotide sequence ID" value="NZ_CP080034.1"/>
</dbReference>
<keyword evidence="4" id="KW-1185">Reference proteome</keyword>
<evidence type="ECO:0000259" key="2">
    <source>
        <dbReference type="Pfam" id="PF01464"/>
    </source>
</evidence>
<sequence>MVRPVVALSILAVLGVGSPALAQSSISWSEAGGPLFAGVHSPAPQRDGEVSAEPFRLRAAEQPFAPAVAVAAERHGLDPKLLHAVVAVESAYRARVCSSAGACGLTQLMPGTAAELGVVDRFDPADNLAGGANYLARQLHRFGDLRLALAAYNAGPDRVARLGRVPNIAETRAYVVAVIDCYLALTAGRGVRSSRDCGPGEVEL</sequence>
<dbReference type="Pfam" id="PF01464">
    <property type="entry name" value="SLT"/>
    <property type="match status" value="1"/>
</dbReference>
<reference evidence="3 4" key="1">
    <citation type="submission" date="2021-07" db="EMBL/GenBank/DDBJ databases">
        <title>Isolation and characterization of bacteria from a gold mining with a capacity of golden bioaccumulation.</title>
        <authorList>
            <person name="Yang X.J."/>
        </authorList>
    </citation>
    <scope>NUCLEOTIDE SEQUENCE [LARGE SCALE GENOMIC DNA]</scope>
    <source>
        <strain evidence="3 4">Au29</strain>
    </source>
</reference>
<dbReference type="CDD" id="cd00254">
    <property type="entry name" value="LT-like"/>
    <property type="match status" value="1"/>
</dbReference>
<name>A0ABX8TEE1_9CAUL</name>
<dbReference type="InterPro" id="IPR008258">
    <property type="entry name" value="Transglycosylase_SLT_dom_1"/>
</dbReference>
<gene>
    <name evidence="3" type="ORF">KWG56_11995</name>
</gene>
<evidence type="ECO:0000313" key="3">
    <source>
        <dbReference type="EMBL" id="QYC09327.1"/>
    </source>
</evidence>
<protein>
    <submittedName>
        <fullName evidence="3">Lytic transglycosylase domain-containing protein</fullName>
    </submittedName>
</protein>
<dbReference type="Proteomes" id="UP000824334">
    <property type="component" value="Chromosome"/>
</dbReference>
<proteinExistence type="predicted"/>